<proteinExistence type="predicted"/>
<keyword evidence="3" id="KW-1185">Reference proteome</keyword>
<reference evidence="2 3" key="1">
    <citation type="journal article" date="2019" name="Nat. Ecol. Evol.">
        <title>Megaphylogeny resolves global patterns of mushroom evolution.</title>
        <authorList>
            <person name="Varga T."/>
            <person name="Krizsan K."/>
            <person name="Foldi C."/>
            <person name="Dima B."/>
            <person name="Sanchez-Garcia M."/>
            <person name="Sanchez-Ramirez S."/>
            <person name="Szollosi G.J."/>
            <person name="Szarkandi J.G."/>
            <person name="Papp V."/>
            <person name="Albert L."/>
            <person name="Andreopoulos W."/>
            <person name="Angelini C."/>
            <person name="Antonin V."/>
            <person name="Barry K.W."/>
            <person name="Bougher N.L."/>
            <person name="Buchanan P."/>
            <person name="Buyck B."/>
            <person name="Bense V."/>
            <person name="Catcheside P."/>
            <person name="Chovatia M."/>
            <person name="Cooper J."/>
            <person name="Damon W."/>
            <person name="Desjardin D."/>
            <person name="Finy P."/>
            <person name="Geml J."/>
            <person name="Haridas S."/>
            <person name="Hughes K."/>
            <person name="Justo A."/>
            <person name="Karasinski D."/>
            <person name="Kautmanova I."/>
            <person name="Kiss B."/>
            <person name="Kocsube S."/>
            <person name="Kotiranta H."/>
            <person name="LaButti K.M."/>
            <person name="Lechner B.E."/>
            <person name="Liimatainen K."/>
            <person name="Lipzen A."/>
            <person name="Lukacs Z."/>
            <person name="Mihaltcheva S."/>
            <person name="Morgado L.N."/>
            <person name="Niskanen T."/>
            <person name="Noordeloos M.E."/>
            <person name="Ohm R.A."/>
            <person name="Ortiz-Santana B."/>
            <person name="Ovrebo C."/>
            <person name="Racz N."/>
            <person name="Riley R."/>
            <person name="Savchenko A."/>
            <person name="Shiryaev A."/>
            <person name="Soop K."/>
            <person name="Spirin V."/>
            <person name="Szebenyi C."/>
            <person name="Tomsovsky M."/>
            <person name="Tulloss R.E."/>
            <person name="Uehling J."/>
            <person name="Grigoriev I.V."/>
            <person name="Vagvolgyi C."/>
            <person name="Papp T."/>
            <person name="Martin F.M."/>
            <person name="Miettinen O."/>
            <person name="Hibbett D.S."/>
            <person name="Nagy L.G."/>
        </authorList>
    </citation>
    <scope>NUCLEOTIDE SEQUENCE [LARGE SCALE GENOMIC DNA]</scope>
    <source>
        <strain evidence="2 3">CBS 309.79</strain>
    </source>
</reference>
<evidence type="ECO:0000313" key="2">
    <source>
        <dbReference type="EMBL" id="TFL00928.1"/>
    </source>
</evidence>
<evidence type="ECO:0000256" key="1">
    <source>
        <dbReference type="SAM" id="Phobius"/>
    </source>
</evidence>
<keyword evidence="1" id="KW-1133">Transmembrane helix</keyword>
<dbReference type="OrthoDB" id="10581348at2759"/>
<sequence length="238" mass="25294">MGAINNAYRTRIATQFIAEAAADGASVGLDAAQVRAVENEAQMAVETLEASVAESSGLVTAGVDTAFETLALAQEATAAAATGCFVAVGVVLLFAGAQHLWNKYKSSDNADTLKEAIVELCSTRLYVAQSEQISQVFVTLSETAHDIVTAITATPPQPVDTLLAFYVKTAKSLQGNTSSDDRLPALYEILQAQDNGVNTAEDPDLATIVARHQKHIKDAKAETTAIDIMMDRRFVNFK</sequence>
<accession>A0A5C3QI19</accession>
<dbReference type="Proteomes" id="UP000305067">
    <property type="component" value="Unassembled WGS sequence"/>
</dbReference>
<gene>
    <name evidence="2" type="ORF">BDV98DRAFT_568947</name>
</gene>
<dbReference type="EMBL" id="ML178827">
    <property type="protein sequence ID" value="TFL00928.1"/>
    <property type="molecule type" value="Genomic_DNA"/>
</dbReference>
<organism evidence="2 3">
    <name type="scientific">Pterulicium gracile</name>
    <dbReference type="NCBI Taxonomy" id="1884261"/>
    <lineage>
        <taxon>Eukaryota</taxon>
        <taxon>Fungi</taxon>
        <taxon>Dikarya</taxon>
        <taxon>Basidiomycota</taxon>
        <taxon>Agaricomycotina</taxon>
        <taxon>Agaricomycetes</taxon>
        <taxon>Agaricomycetidae</taxon>
        <taxon>Agaricales</taxon>
        <taxon>Pleurotineae</taxon>
        <taxon>Pterulaceae</taxon>
        <taxon>Pterulicium</taxon>
    </lineage>
</organism>
<keyword evidence="1" id="KW-0812">Transmembrane</keyword>
<evidence type="ECO:0000313" key="3">
    <source>
        <dbReference type="Proteomes" id="UP000305067"/>
    </source>
</evidence>
<keyword evidence="1" id="KW-0472">Membrane</keyword>
<protein>
    <submittedName>
        <fullName evidence="2">Uncharacterized protein</fullName>
    </submittedName>
</protein>
<dbReference type="AlphaFoldDB" id="A0A5C3QI19"/>
<name>A0A5C3QI19_9AGAR</name>
<feature type="transmembrane region" description="Helical" evidence="1">
    <location>
        <begin position="76"/>
        <end position="97"/>
    </location>
</feature>